<dbReference type="InterPro" id="IPR050287">
    <property type="entry name" value="MTA/SAH_deaminase"/>
</dbReference>
<evidence type="ECO:0000256" key="2">
    <source>
        <dbReference type="ARBA" id="ARBA00022801"/>
    </source>
</evidence>
<dbReference type="GO" id="GO:0016810">
    <property type="term" value="F:hydrolase activity, acting on carbon-nitrogen (but not peptide) bonds"/>
    <property type="evidence" value="ECO:0007669"/>
    <property type="project" value="InterPro"/>
</dbReference>
<comment type="caution">
    <text evidence="4">The sequence shown here is derived from an EMBL/GenBank/DDBJ whole genome shotgun (WGS) entry which is preliminary data.</text>
</comment>
<dbReference type="CDD" id="cd01298">
    <property type="entry name" value="ATZ_TRZ_like"/>
    <property type="match status" value="1"/>
</dbReference>
<dbReference type="Proteomes" id="UP000474957">
    <property type="component" value="Unassembled WGS sequence"/>
</dbReference>
<dbReference type="SUPFAM" id="SSF51556">
    <property type="entry name" value="Metallo-dependent hydrolases"/>
    <property type="match status" value="1"/>
</dbReference>
<keyword evidence="2 4" id="KW-0378">Hydrolase</keyword>
<dbReference type="SUPFAM" id="SSF51338">
    <property type="entry name" value="Composite domain of metallo-dependent hydrolases"/>
    <property type="match status" value="1"/>
</dbReference>
<reference evidence="4 5" key="1">
    <citation type="submission" date="2019-10" db="EMBL/GenBank/DDBJ databases">
        <title>Cognatihalovulum marinum gen. nov. sp. nov., a new member of the family Rhodobacteraceae isolated from deep seawater of the Northwest Indian Ocean.</title>
        <authorList>
            <person name="Ruan C."/>
            <person name="Wang J."/>
            <person name="Zheng X."/>
            <person name="Song L."/>
            <person name="Zhu Y."/>
            <person name="Huang Y."/>
            <person name="Lu Z."/>
            <person name="Du W."/>
            <person name="Huang L."/>
            <person name="Dai X."/>
        </authorList>
    </citation>
    <scope>NUCLEOTIDE SEQUENCE [LARGE SCALE GENOMIC DNA]</scope>
    <source>
        <strain evidence="4 5">2CG4</strain>
    </source>
</reference>
<dbReference type="PANTHER" id="PTHR43794">
    <property type="entry name" value="AMINOHYDROLASE SSNA-RELATED"/>
    <property type="match status" value="1"/>
</dbReference>
<dbReference type="InterPro" id="IPR006680">
    <property type="entry name" value="Amidohydro-rel"/>
</dbReference>
<organism evidence="4 5">
    <name type="scientific">Halovulum marinum</name>
    <dbReference type="NCBI Taxonomy" id="2662447"/>
    <lineage>
        <taxon>Bacteria</taxon>
        <taxon>Pseudomonadati</taxon>
        <taxon>Pseudomonadota</taxon>
        <taxon>Alphaproteobacteria</taxon>
        <taxon>Rhodobacterales</taxon>
        <taxon>Paracoccaceae</taxon>
        <taxon>Halovulum</taxon>
    </lineage>
</organism>
<dbReference type="InterPro" id="IPR032466">
    <property type="entry name" value="Metal_Hydrolase"/>
</dbReference>
<dbReference type="Gene3D" id="2.30.40.10">
    <property type="entry name" value="Urease, subunit C, domain 1"/>
    <property type="match status" value="1"/>
</dbReference>
<dbReference type="Pfam" id="PF01979">
    <property type="entry name" value="Amidohydro_1"/>
    <property type="match status" value="1"/>
</dbReference>
<evidence type="ECO:0000256" key="1">
    <source>
        <dbReference type="ARBA" id="ARBA00006745"/>
    </source>
</evidence>
<protein>
    <submittedName>
        <fullName evidence="4">Amidohydrolase family protein</fullName>
    </submittedName>
</protein>
<dbReference type="AlphaFoldDB" id="A0A6L5Z670"/>
<proteinExistence type="inferred from homology"/>
<sequence>MGWSRSDPPGFRIDRGLSHCVGPAYRVACLMRVLIENAAILTGPSGPFHPDGALLLDDSQIAWIGDAADRPEGPEPDRRMDLGRRVVIPGLINTHAHAGLSSHRGCCDDGDLFEWAGALAPHTSHLSVEDNRQSCHLAVMEMVRNGITTACDCTRFGAGVFADVATEIGMRSLSGALANSPEFRPTGRPNWPLALDETRAAMQRHADNALARFYLGAHSPYSCTPELVSEVKSAAERLSLPFVIHLAENRRESDITTERYGLSPTAWLGSLGVLDDTCILAHCVWMSDADLDLVAASGAGVSHNPASNAKLASGVAPVPTMRTRGIPVGLGTDSTLSNNALDLFQEMKFSVLLQRAISLDGFTMNAAAAFEMATTGGARVLGWDHAIGQLEAGYTADLVVLDLDHPLGRTRERVLSDVVYHAGPAAVHAVMVAGEIIYLDGEFTRIDAMSVTEAVHAHFQQDNEKGPAT</sequence>
<evidence type="ECO:0000313" key="4">
    <source>
        <dbReference type="EMBL" id="MSU92076.1"/>
    </source>
</evidence>
<evidence type="ECO:0000313" key="5">
    <source>
        <dbReference type="Proteomes" id="UP000474957"/>
    </source>
</evidence>
<dbReference type="InterPro" id="IPR011059">
    <property type="entry name" value="Metal-dep_hydrolase_composite"/>
</dbReference>
<dbReference type="PANTHER" id="PTHR43794:SF11">
    <property type="entry name" value="AMIDOHYDROLASE-RELATED DOMAIN-CONTAINING PROTEIN"/>
    <property type="match status" value="1"/>
</dbReference>
<comment type="similarity">
    <text evidence="1">Belongs to the metallo-dependent hydrolases superfamily. ATZ/TRZ family.</text>
</comment>
<keyword evidence="5" id="KW-1185">Reference proteome</keyword>
<gene>
    <name evidence="4" type="ORF">GE300_21245</name>
</gene>
<feature type="domain" description="Amidohydrolase-related" evidence="3">
    <location>
        <begin position="86"/>
        <end position="436"/>
    </location>
</feature>
<evidence type="ECO:0000259" key="3">
    <source>
        <dbReference type="Pfam" id="PF01979"/>
    </source>
</evidence>
<name>A0A6L5Z670_9RHOB</name>
<dbReference type="Gene3D" id="3.20.20.140">
    <property type="entry name" value="Metal-dependent hydrolases"/>
    <property type="match status" value="1"/>
</dbReference>
<dbReference type="EMBL" id="WIND01000038">
    <property type="protein sequence ID" value="MSU92076.1"/>
    <property type="molecule type" value="Genomic_DNA"/>
</dbReference>
<accession>A0A6L5Z670</accession>